<keyword evidence="3" id="KW-1185">Reference proteome</keyword>
<dbReference type="Proteomes" id="UP000011096">
    <property type="component" value="Unassembled WGS sequence"/>
</dbReference>
<keyword evidence="1" id="KW-0812">Transmembrane</keyword>
<organism evidence="2 3">
    <name type="scientific">Colletotrichum fructicola (strain Nara gc5)</name>
    <name type="common">Anthracnose fungus</name>
    <name type="synonym">Colletotrichum gloeosporioides (strain Nara gc5)</name>
    <dbReference type="NCBI Taxonomy" id="1213859"/>
    <lineage>
        <taxon>Eukaryota</taxon>
        <taxon>Fungi</taxon>
        <taxon>Dikarya</taxon>
        <taxon>Ascomycota</taxon>
        <taxon>Pezizomycotina</taxon>
        <taxon>Sordariomycetes</taxon>
        <taxon>Hypocreomycetidae</taxon>
        <taxon>Glomerellales</taxon>
        <taxon>Glomerellaceae</taxon>
        <taxon>Colletotrichum</taxon>
        <taxon>Colletotrichum gloeosporioides species complex</taxon>
    </lineage>
</organism>
<evidence type="ECO:0000256" key="1">
    <source>
        <dbReference type="SAM" id="Phobius"/>
    </source>
</evidence>
<name>A0A7J6ITW1_COLFN</name>
<dbReference type="InParanoid" id="A0A7J6ITW1"/>
<sequence length="119" mass="13296">MIPYLTCQQGRAYLECPYESRNLPHTLDSPRIWAFGRASTVPATAATACVHCLLLPCCRCRRRRRRRSLSFFWGQPAAAASACLAPPTYLAFIAATTILSNITNDNDSDAVSCFPRRRE</sequence>
<feature type="transmembrane region" description="Helical" evidence="1">
    <location>
        <begin position="32"/>
        <end position="57"/>
    </location>
</feature>
<gene>
    <name evidence="2" type="ORF">CGGC5_v011272</name>
</gene>
<accession>A0A7J6ITW1</accession>
<keyword evidence="1" id="KW-0472">Membrane</keyword>
<dbReference type="GeneID" id="90980148"/>
<dbReference type="RefSeq" id="XP_066008077.1">
    <property type="nucleotide sequence ID" value="XM_066152511.1"/>
</dbReference>
<dbReference type="EMBL" id="ANPB02000006">
    <property type="protein sequence ID" value="KAF4480229.1"/>
    <property type="molecule type" value="Genomic_DNA"/>
</dbReference>
<proteinExistence type="predicted"/>
<comment type="caution">
    <text evidence="2">The sequence shown here is derived from an EMBL/GenBank/DDBJ whole genome shotgun (WGS) entry which is preliminary data.</text>
</comment>
<reference evidence="2 3" key="1">
    <citation type="submission" date="2012-08" db="EMBL/GenBank/DDBJ databases">
        <authorList>
            <person name="Gan P.H.P."/>
            <person name="Ikeda K."/>
            <person name="Irieda H."/>
            <person name="Narusaka M."/>
            <person name="O'Connell R.J."/>
            <person name="Narusaka Y."/>
            <person name="Takano Y."/>
            <person name="Kubo Y."/>
            <person name="Shirasu K."/>
        </authorList>
    </citation>
    <scope>NUCLEOTIDE SEQUENCE [LARGE SCALE GENOMIC DNA]</scope>
    <source>
        <strain evidence="2 3">Nara gc5</strain>
    </source>
</reference>
<reference evidence="2 3" key="2">
    <citation type="submission" date="2020-04" db="EMBL/GenBank/DDBJ databases">
        <title>Genome sequencing and assembly of multiple isolates from the Colletotrichum gloeosporioides species complex.</title>
        <authorList>
            <person name="Gan P."/>
            <person name="Shirasu K."/>
        </authorList>
    </citation>
    <scope>NUCLEOTIDE SEQUENCE [LARGE SCALE GENOMIC DNA]</scope>
    <source>
        <strain evidence="2 3">Nara gc5</strain>
    </source>
</reference>
<keyword evidence="1" id="KW-1133">Transmembrane helix</keyword>
<dbReference type="AlphaFoldDB" id="A0A7J6ITW1"/>
<evidence type="ECO:0000313" key="2">
    <source>
        <dbReference type="EMBL" id="KAF4480229.1"/>
    </source>
</evidence>
<protein>
    <submittedName>
        <fullName evidence="2">Uncharacterized protein</fullName>
    </submittedName>
</protein>
<evidence type="ECO:0000313" key="3">
    <source>
        <dbReference type="Proteomes" id="UP000011096"/>
    </source>
</evidence>